<name>A0A8S1MNU1_9CILI</name>
<organism evidence="2 3">
    <name type="scientific">Paramecium sonneborni</name>
    <dbReference type="NCBI Taxonomy" id="65129"/>
    <lineage>
        <taxon>Eukaryota</taxon>
        <taxon>Sar</taxon>
        <taxon>Alveolata</taxon>
        <taxon>Ciliophora</taxon>
        <taxon>Intramacronucleata</taxon>
        <taxon>Oligohymenophorea</taxon>
        <taxon>Peniculida</taxon>
        <taxon>Parameciidae</taxon>
        <taxon>Paramecium</taxon>
    </lineage>
</organism>
<dbReference type="OrthoDB" id="297487at2759"/>
<feature type="signal peptide" evidence="1">
    <location>
        <begin position="1"/>
        <end position="15"/>
    </location>
</feature>
<evidence type="ECO:0000313" key="2">
    <source>
        <dbReference type="EMBL" id="CAD8081249.1"/>
    </source>
</evidence>
<evidence type="ECO:0000313" key="3">
    <source>
        <dbReference type="Proteomes" id="UP000692954"/>
    </source>
</evidence>
<proteinExistence type="predicted"/>
<reference evidence="2" key="1">
    <citation type="submission" date="2021-01" db="EMBL/GenBank/DDBJ databases">
        <authorList>
            <consortium name="Genoscope - CEA"/>
            <person name="William W."/>
        </authorList>
    </citation>
    <scope>NUCLEOTIDE SEQUENCE</scope>
</reference>
<protein>
    <recommendedName>
        <fullName evidence="4">Transmembrane protein</fullName>
    </recommendedName>
</protein>
<keyword evidence="1" id="KW-0732">Signal</keyword>
<feature type="chain" id="PRO_5035889931" description="Transmembrane protein" evidence="1">
    <location>
        <begin position="16"/>
        <end position="375"/>
    </location>
</feature>
<keyword evidence="3" id="KW-1185">Reference proteome</keyword>
<gene>
    <name evidence="2" type="ORF">PSON_ATCC_30995.1.T0410308</name>
</gene>
<dbReference type="EMBL" id="CAJJDN010000041">
    <property type="protein sequence ID" value="CAD8081249.1"/>
    <property type="molecule type" value="Genomic_DNA"/>
</dbReference>
<dbReference type="AlphaFoldDB" id="A0A8S1MNU1"/>
<evidence type="ECO:0008006" key="4">
    <source>
        <dbReference type="Google" id="ProtNLM"/>
    </source>
</evidence>
<accession>A0A8S1MNU1</accession>
<dbReference type="Proteomes" id="UP000692954">
    <property type="component" value="Unassembled WGS sequence"/>
</dbReference>
<comment type="caution">
    <text evidence="2">The sequence shown here is derived from an EMBL/GenBank/DDBJ whole genome shotgun (WGS) entry which is preliminary data.</text>
</comment>
<evidence type="ECO:0000256" key="1">
    <source>
        <dbReference type="SAM" id="SignalP"/>
    </source>
</evidence>
<sequence>MTMILILAMLSITYSQKNTVICDIEEYFEFEQNENILDHTRINQTDIMLTNSNIYILNENLLVLNFFETPKFDGYECNKVITHPLKQIFLLACQSQTKENNSFLFAYQENGLNQYKIFGDAIYLPSVKENFEKMIMVGNSLLIPQINKILTFTTVISSTSWYLKSTPYIMDAQFLNISTLNITDFNIFSYVKDFQTYYRILISDYENGVYWIDGVQKSNNIVPYNSGKLNIRSFYIPNTARFKSAVILNASETNILFILQTYLEGSFLFEQSFTSGQLYLYSTLNKYKDWNPISSITNNQNAIFIPYQNIQKVVVINLFNIKSLKENEFKAEPNDLLISASIDNLILYFISENRLIFRSDVDALTRCTLMNYQEA</sequence>